<dbReference type="Proteomes" id="UP000240400">
    <property type="component" value="Unassembled WGS sequence"/>
</dbReference>
<gene>
    <name evidence="1" type="ORF">BUZ61_15480</name>
</gene>
<organism evidence="1 2">
    <name type="scientific">Staphylococcus nepalensis</name>
    <dbReference type="NCBI Taxonomy" id="214473"/>
    <lineage>
        <taxon>Bacteria</taxon>
        <taxon>Bacillati</taxon>
        <taxon>Bacillota</taxon>
        <taxon>Bacilli</taxon>
        <taxon>Bacillales</taxon>
        <taxon>Staphylococcaceae</taxon>
        <taxon>Staphylococcus</taxon>
    </lineage>
</organism>
<keyword evidence="1" id="KW-0378">Hydrolase</keyword>
<feature type="non-terminal residue" evidence="1">
    <location>
        <position position="40"/>
    </location>
</feature>
<proteinExistence type="predicted"/>
<dbReference type="GO" id="GO:0016787">
    <property type="term" value="F:hydrolase activity"/>
    <property type="evidence" value="ECO:0007669"/>
    <property type="project" value="UniProtKB-KW"/>
</dbReference>
<evidence type="ECO:0000313" key="2">
    <source>
        <dbReference type="Proteomes" id="UP000240400"/>
    </source>
</evidence>
<protein>
    <submittedName>
        <fullName evidence="1">Alpha/beta hydrolase</fullName>
    </submittedName>
</protein>
<accession>A0A2T4S638</accession>
<reference evidence="1 2" key="1">
    <citation type="journal article" date="2016" name="Front. Microbiol.">
        <title>Comprehensive Phylogenetic Analysis of Bovine Non-aureus Staphylococci Species Based on Whole-Genome Sequencing.</title>
        <authorList>
            <person name="Naushad S."/>
            <person name="Barkema H.W."/>
            <person name="Luby C."/>
            <person name="Condas L.A."/>
            <person name="Nobrega D.B."/>
            <person name="Carson D.A."/>
            <person name="De Buck J."/>
        </authorList>
    </citation>
    <scope>NUCLEOTIDE SEQUENCE [LARGE SCALE GENOMIC DNA]</scope>
    <source>
        <strain evidence="1 2">SNUC 4337</strain>
    </source>
</reference>
<name>A0A2T4S638_9STAP</name>
<dbReference type="EMBL" id="PZHR01000486">
    <property type="protein sequence ID" value="PTK48524.1"/>
    <property type="molecule type" value="Genomic_DNA"/>
</dbReference>
<comment type="caution">
    <text evidence="1">The sequence shown here is derived from an EMBL/GenBank/DDBJ whole genome shotgun (WGS) entry which is preliminary data.</text>
</comment>
<dbReference type="AlphaFoldDB" id="A0A2T4S638"/>
<sequence>MREMYALETNNAIISYDMMGHGPILLCIPGASGLNDSSLD</sequence>
<evidence type="ECO:0000313" key="1">
    <source>
        <dbReference type="EMBL" id="PTK48524.1"/>
    </source>
</evidence>